<keyword evidence="4" id="KW-1185">Reference proteome</keyword>
<feature type="domain" description="DUF6576" evidence="2">
    <location>
        <begin position="34"/>
        <end position="80"/>
    </location>
</feature>
<dbReference type="InterPro" id="IPR046483">
    <property type="entry name" value="DUF6576"/>
</dbReference>
<evidence type="ECO:0000313" key="4">
    <source>
        <dbReference type="Proteomes" id="UP000660070"/>
    </source>
</evidence>
<sequence>MNTVLILLAVAVVFAYFFRKDIKEKIIPNREKNYTMDDQYNSDKKDRENEIDKILSKMGKNGVNDLSREDQKRLDELSKK</sequence>
<dbReference type="Pfam" id="PF20216">
    <property type="entry name" value="DUF6576"/>
    <property type="match status" value="1"/>
</dbReference>
<dbReference type="Proteomes" id="UP000660070">
    <property type="component" value="Unassembled WGS sequence"/>
</dbReference>
<proteinExistence type="predicted"/>
<evidence type="ECO:0000259" key="2">
    <source>
        <dbReference type="Pfam" id="PF20216"/>
    </source>
</evidence>
<accession>A0ABS0FCV8</accession>
<feature type="region of interest" description="Disordered" evidence="1">
    <location>
        <begin position="55"/>
        <end position="80"/>
    </location>
</feature>
<feature type="compositionally biased region" description="Basic and acidic residues" evidence="1">
    <location>
        <begin position="66"/>
        <end position="80"/>
    </location>
</feature>
<name>A0ABS0FCV8_9FLAO</name>
<protein>
    <submittedName>
        <fullName evidence="3">Rhomboid family protein</fullName>
    </submittedName>
</protein>
<evidence type="ECO:0000256" key="1">
    <source>
        <dbReference type="SAM" id="MobiDB-lite"/>
    </source>
</evidence>
<gene>
    <name evidence="3" type="ORF">IV494_09920</name>
</gene>
<comment type="caution">
    <text evidence="3">The sequence shown here is derived from an EMBL/GenBank/DDBJ whole genome shotgun (WGS) entry which is preliminary data.</text>
</comment>
<dbReference type="EMBL" id="JADPVI010000002">
    <property type="protein sequence ID" value="MBF8457493.1"/>
    <property type="molecule type" value="Genomic_DNA"/>
</dbReference>
<evidence type="ECO:0000313" key="3">
    <source>
        <dbReference type="EMBL" id="MBF8457493.1"/>
    </source>
</evidence>
<organism evidence="3 4">
    <name type="scientific">Kaistella gelatinilytica</name>
    <dbReference type="NCBI Taxonomy" id="2787636"/>
    <lineage>
        <taxon>Bacteria</taxon>
        <taxon>Pseudomonadati</taxon>
        <taxon>Bacteroidota</taxon>
        <taxon>Flavobacteriia</taxon>
        <taxon>Flavobacteriales</taxon>
        <taxon>Weeksellaceae</taxon>
        <taxon>Chryseobacterium group</taxon>
        <taxon>Kaistella</taxon>
    </lineage>
</organism>
<reference evidence="3 4" key="1">
    <citation type="submission" date="2020-11" db="EMBL/GenBank/DDBJ databases">
        <title>Kaistella gelatinilytica sp. nov., a flavobacterium isolated from Antarctic Soil.</title>
        <authorList>
            <person name="Li J."/>
        </authorList>
    </citation>
    <scope>NUCLEOTIDE SEQUENCE [LARGE SCALE GENOMIC DNA]</scope>
    <source>
        <strain evidence="3 4">G5-32</strain>
    </source>
</reference>
<dbReference type="RefSeq" id="WP_196079982.1">
    <property type="nucleotide sequence ID" value="NZ_JADPVI010000002.1"/>
</dbReference>